<dbReference type="Proteomes" id="UP001332243">
    <property type="component" value="Unassembled WGS sequence"/>
</dbReference>
<dbReference type="InterPro" id="IPR014031">
    <property type="entry name" value="Ketoacyl_synth_C"/>
</dbReference>
<reference evidence="5 6" key="1">
    <citation type="submission" date="2024-01" db="EMBL/GenBank/DDBJ databases">
        <title>Genome insights into Plantactinospora sonchi sp. nov.</title>
        <authorList>
            <person name="Wang L."/>
        </authorList>
    </citation>
    <scope>NUCLEOTIDE SEQUENCE [LARGE SCALE GENOMIC DNA]</scope>
    <source>
        <strain evidence="5 6">NEAU-QY2</strain>
    </source>
</reference>
<name>A0ABU7RT31_9ACTN</name>
<evidence type="ECO:0000313" key="5">
    <source>
        <dbReference type="EMBL" id="MEE6259658.1"/>
    </source>
</evidence>
<accession>A0ABU7RT31</accession>
<dbReference type="Pfam" id="PF00109">
    <property type="entry name" value="ketoacyl-synt"/>
    <property type="match status" value="1"/>
</dbReference>
<dbReference type="RefSeq" id="WP_331214784.1">
    <property type="nucleotide sequence ID" value="NZ_JAZGQK010000012.1"/>
</dbReference>
<evidence type="ECO:0000256" key="2">
    <source>
        <dbReference type="ARBA" id="ARBA00022679"/>
    </source>
</evidence>
<dbReference type="PANTHER" id="PTHR11712:SF347">
    <property type="entry name" value="BETA KETOACYL-ACYL CARRIER PROTEIN SYNTHASE"/>
    <property type="match status" value="1"/>
</dbReference>
<feature type="domain" description="Ketosynthase family 3 (KS3)" evidence="4">
    <location>
        <begin position="1"/>
        <end position="383"/>
    </location>
</feature>
<dbReference type="PANTHER" id="PTHR11712">
    <property type="entry name" value="POLYKETIDE SYNTHASE-RELATED"/>
    <property type="match status" value="1"/>
</dbReference>
<dbReference type="InterPro" id="IPR014030">
    <property type="entry name" value="Ketoacyl_synth_N"/>
</dbReference>
<dbReference type="SMART" id="SM00825">
    <property type="entry name" value="PKS_KS"/>
    <property type="match status" value="1"/>
</dbReference>
<dbReference type="InterPro" id="IPR016039">
    <property type="entry name" value="Thiolase-like"/>
</dbReference>
<proteinExistence type="inferred from homology"/>
<dbReference type="Gene3D" id="3.40.47.10">
    <property type="match status" value="1"/>
</dbReference>
<evidence type="ECO:0000313" key="6">
    <source>
        <dbReference type="Proteomes" id="UP001332243"/>
    </source>
</evidence>
<comment type="caution">
    <text evidence="5">The sequence shown here is derived from an EMBL/GenBank/DDBJ whole genome shotgun (WGS) entry which is preliminary data.</text>
</comment>
<dbReference type="InterPro" id="IPR020841">
    <property type="entry name" value="PKS_Beta-ketoAc_synthase_dom"/>
</dbReference>
<gene>
    <name evidence="5" type="ORF">V1633_14315</name>
</gene>
<dbReference type="SUPFAM" id="SSF53901">
    <property type="entry name" value="Thiolase-like"/>
    <property type="match status" value="2"/>
</dbReference>
<keyword evidence="6" id="KW-1185">Reference proteome</keyword>
<evidence type="ECO:0000256" key="3">
    <source>
        <dbReference type="RuleBase" id="RU003694"/>
    </source>
</evidence>
<comment type="similarity">
    <text evidence="1 3">Belongs to the thiolase-like superfamily. Beta-ketoacyl-ACP synthases family.</text>
</comment>
<organism evidence="5 6">
    <name type="scientific">Plantactinospora sonchi</name>
    <dbReference type="NCBI Taxonomy" id="1544735"/>
    <lineage>
        <taxon>Bacteria</taxon>
        <taxon>Bacillati</taxon>
        <taxon>Actinomycetota</taxon>
        <taxon>Actinomycetes</taxon>
        <taxon>Micromonosporales</taxon>
        <taxon>Micromonosporaceae</taxon>
        <taxon>Plantactinospora</taxon>
    </lineage>
</organism>
<keyword evidence="2 3" id="KW-0808">Transferase</keyword>
<protein>
    <submittedName>
        <fullName evidence="5">Beta-ketoacyl synthase N-terminal-like domain-containing protein</fullName>
    </submittedName>
</protein>
<dbReference type="EMBL" id="JAZGQK010000012">
    <property type="protein sequence ID" value="MEE6259658.1"/>
    <property type="molecule type" value="Genomic_DNA"/>
</dbReference>
<dbReference type="InterPro" id="IPR000794">
    <property type="entry name" value="Beta-ketoacyl_synthase"/>
</dbReference>
<dbReference type="Pfam" id="PF02801">
    <property type="entry name" value="Ketoacyl-synt_C"/>
    <property type="match status" value="1"/>
</dbReference>
<sequence length="389" mass="39793">MTDVLVTGIGAVSCHGRGAAALWHAMLDAQVRLPDQPADPLAHMALPLIYLVPEEHVAAEHPGRAAQFAVAAAAEALRDAGLTGRENTRFGVVVGSCMGEAGLREADRYPASTTTGRRPAFQLATHLGAWLGGFGANSSIANACSAGLFALCTAVDMLRCGEVDVVLAGGADAYSRVALGCFNRLGAVDPVRCRPYDRHRAGTVFGEGAGMLVLESREHARARGVDTGYARVTGTGWSCDAHHPTAPEPAGDQITRAMREALTEAGDDGVGCVVPHGTGTQLNDVMESGALHRALGPAAGSVPLYSLKALIGHTGGAAAGLAACAAALILRHRVVPPNVPLDEQDPACPVHLPVGAGTALDVDRVLVNAYGFGGTNASVVLATDCGSAR</sequence>
<evidence type="ECO:0000256" key="1">
    <source>
        <dbReference type="ARBA" id="ARBA00008467"/>
    </source>
</evidence>
<dbReference type="PROSITE" id="PS52004">
    <property type="entry name" value="KS3_2"/>
    <property type="match status" value="1"/>
</dbReference>
<evidence type="ECO:0000259" key="4">
    <source>
        <dbReference type="PROSITE" id="PS52004"/>
    </source>
</evidence>